<dbReference type="Gene3D" id="2.10.25.10">
    <property type="entry name" value="Laminin"/>
    <property type="match status" value="2"/>
</dbReference>
<name>A0A820GC12_9BILA</name>
<gene>
    <name evidence="3" type="ORF">OXD698_LOCUS44843</name>
</gene>
<feature type="domain" description="EGF-like" evidence="2">
    <location>
        <begin position="80"/>
        <end position="112"/>
    </location>
</feature>
<keyword evidence="1" id="KW-1015">Disulfide bond</keyword>
<dbReference type="InterPro" id="IPR000742">
    <property type="entry name" value="EGF"/>
</dbReference>
<dbReference type="PROSITE" id="PS01186">
    <property type="entry name" value="EGF_2"/>
    <property type="match status" value="1"/>
</dbReference>
<dbReference type="EMBL" id="CAJOAZ010014191">
    <property type="protein sequence ID" value="CAF4277077.1"/>
    <property type="molecule type" value="Genomic_DNA"/>
</dbReference>
<keyword evidence="1" id="KW-0245">EGF-like domain</keyword>
<dbReference type="Proteomes" id="UP000663844">
    <property type="component" value="Unassembled WGS sequence"/>
</dbReference>
<proteinExistence type="predicted"/>
<protein>
    <recommendedName>
        <fullName evidence="2">EGF-like domain-containing protein</fullName>
    </recommendedName>
</protein>
<dbReference type="PROSITE" id="PS00022">
    <property type="entry name" value="EGF_1"/>
    <property type="match status" value="1"/>
</dbReference>
<sequence>SCGCRCSGVCSGSCGCCGCSSGRSCGTEFCKIHPSDFFEEHYIWIPCIVPVCTSGCQHGGTCTAPDTCTCASGWSDDTCDSAVCTNDCQNGGQCTAPDTCTCAVGWSGATCTLG</sequence>
<organism evidence="3 4">
    <name type="scientific">Adineta steineri</name>
    <dbReference type="NCBI Taxonomy" id="433720"/>
    <lineage>
        <taxon>Eukaryota</taxon>
        <taxon>Metazoa</taxon>
        <taxon>Spiralia</taxon>
        <taxon>Gnathifera</taxon>
        <taxon>Rotifera</taxon>
        <taxon>Eurotatoria</taxon>
        <taxon>Bdelloidea</taxon>
        <taxon>Adinetida</taxon>
        <taxon>Adinetidae</taxon>
        <taxon>Adineta</taxon>
    </lineage>
</organism>
<dbReference type="PROSITE" id="PS50026">
    <property type="entry name" value="EGF_3"/>
    <property type="match status" value="1"/>
</dbReference>
<feature type="disulfide bond" evidence="1">
    <location>
        <begin position="84"/>
        <end position="94"/>
    </location>
</feature>
<reference evidence="3" key="1">
    <citation type="submission" date="2021-02" db="EMBL/GenBank/DDBJ databases">
        <authorList>
            <person name="Nowell W R."/>
        </authorList>
    </citation>
    <scope>NUCLEOTIDE SEQUENCE</scope>
</reference>
<accession>A0A820GC12</accession>
<comment type="caution">
    <text evidence="3">The sequence shown here is derived from an EMBL/GenBank/DDBJ whole genome shotgun (WGS) entry which is preliminary data.</text>
</comment>
<evidence type="ECO:0000313" key="4">
    <source>
        <dbReference type="Proteomes" id="UP000663844"/>
    </source>
</evidence>
<evidence type="ECO:0000259" key="2">
    <source>
        <dbReference type="PROSITE" id="PS50026"/>
    </source>
</evidence>
<dbReference type="AlphaFoldDB" id="A0A820GC12"/>
<feature type="disulfide bond" evidence="1">
    <location>
        <begin position="102"/>
        <end position="111"/>
    </location>
</feature>
<feature type="non-terminal residue" evidence="3">
    <location>
        <position position="114"/>
    </location>
</feature>
<comment type="caution">
    <text evidence="1">Lacks conserved residue(s) required for the propagation of feature annotation.</text>
</comment>
<dbReference type="SMART" id="SM00181">
    <property type="entry name" value="EGF"/>
    <property type="match status" value="2"/>
</dbReference>
<feature type="non-terminal residue" evidence="3">
    <location>
        <position position="1"/>
    </location>
</feature>
<evidence type="ECO:0000313" key="3">
    <source>
        <dbReference type="EMBL" id="CAF4277077.1"/>
    </source>
</evidence>
<evidence type="ECO:0000256" key="1">
    <source>
        <dbReference type="PROSITE-ProRule" id="PRU00076"/>
    </source>
</evidence>